<evidence type="ECO:0000313" key="1">
    <source>
        <dbReference type="EMBL" id="PZR77512.1"/>
    </source>
</evidence>
<accession>A0A2W5YXB3</accession>
<feature type="non-terminal residue" evidence="1">
    <location>
        <position position="1"/>
    </location>
</feature>
<comment type="caution">
    <text evidence="1">The sequence shown here is derived from an EMBL/GenBank/DDBJ whole genome shotgun (WGS) entry which is preliminary data.</text>
</comment>
<reference evidence="1 2" key="1">
    <citation type="journal article" date="2017" name="Nature">
        <title>Atmospheric trace gases support primary production in Antarctic desert surface soil.</title>
        <authorList>
            <person name="Ji M."/>
            <person name="Greening C."/>
            <person name="Vanwonterghem I."/>
            <person name="Carere C.R."/>
            <person name="Bay S.K."/>
            <person name="Steen J.A."/>
            <person name="Montgomery K."/>
            <person name="Lines T."/>
            <person name="Beardall J."/>
            <person name="van Dorst J."/>
            <person name="Snape I."/>
            <person name="Stott M.B."/>
            <person name="Hugenholtz P."/>
            <person name="Ferrari B.C."/>
        </authorList>
    </citation>
    <scope>NUCLEOTIDE SEQUENCE [LARGE SCALE GENOMIC DNA]</scope>
    <source>
        <strain evidence="1">RRmetagenome_bin12</strain>
    </source>
</reference>
<sequence>PLAELVDAHPALGGEAVALLEPGVAVSRRSTPGGAGPAPVRAQLSRFAAHLETEATRLSDA</sequence>
<evidence type="ECO:0000313" key="2">
    <source>
        <dbReference type="Proteomes" id="UP000248724"/>
    </source>
</evidence>
<organism evidence="1 2">
    <name type="scientific">Candidatus Aeolococcus gillhamiae</name>
    <dbReference type="NCBI Taxonomy" id="3127015"/>
    <lineage>
        <taxon>Bacteria</taxon>
        <taxon>Bacillati</taxon>
        <taxon>Candidatus Dormiibacterota</taxon>
        <taxon>Candidatus Dormibacteria</taxon>
        <taxon>Candidatus Aeolococcales</taxon>
        <taxon>Candidatus Aeolococcaceae</taxon>
        <taxon>Candidatus Aeolococcus</taxon>
    </lineage>
</organism>
<dbReference type="EMBL" id="QHBU01000298">
    <property type="protein sequence ID" value="PZR77512.1"/>
    <property type="molecule type" value="Genomic_DNA"/>
</dbReference>
<dbReference type="GO" id="GO:0016829">
    <property type="term" value="F:lyase activity"/>
    <property type="evidence" value="ECO:0007669"/>
    <property type="project" value="UniProtKB-KW"/>
</dbReference>
<protein>
    <submittedName>
        <fullName evidence="1">Argininosuccinate lyase</fullName>
    </submittedName>
</protein>
<gene>
    <name evidence="1" type="ORF">DLM65_15520</name>
</gene>
<keyword evidence="1" id="KW-0456">Lyase</keyword>
<dbReference type="Proteomes" id="UP000248724">
    <property type="component" value="Unassembled WGS sequence"/>
</dbReference>
<name>A0A2W5YXB3_9BACT</name>
<dbReference type="AlphaFoldDB" id="A0A2W5YXB3"/>
<proteinExistence type="predicted"/>